<keyword evidence="2" id="KW-1185">Reference proteome</keyword>
<dbReference type="InterPro" id="IPR050682">
    <property type="entry name" value="ModA/WtpA"/>
</dbReference>
<dbReference type="Proteomes" id="UP000245865">
    <property type="component" value="Unassembled WGS sequence"/>
</dbReference>
<dbReference type="AlphaFoldDB" id="A0A316JAY3"/>
<protein>
    <submittedName>
        <fullName evidence="1">Molybdate ABC transporter substrate-binding protein</fullName>
    </submittedName>
</protein>
<name>A0A316JAY3_9HYPH</name>
<proteinExistence type="predicted"/>
<reference evidence="1 2" key="1">
    <citation type="submission" date="2018-05" db="EMBL/GenBank/DDBJ databases">
        <title>Comparative genomic sequence analysis between strain HN4 and CCM 8460T (Falsochrobactrum ovis) will provide more evidence to prove that HN4 is a new species of Falsochrobactrum.</title>
        <authorList>
            <person name="Lyu W."/>
            <person name="Sun L."/>
            <person name="Yao L."/>
        </authorList>
    </citation>
    <scope>NUCLEOTIDE SEQUENCE [LARGE SCALE GENOMIC DNA]</scope>
    <source>
        <strain evidence="1 2">HN4</strain>
    </source>
</reference>
<dbReference type="SUPFAM" id="SSF53850">
    <property type="entry name" value="Periplasmic binding protein-like II"/>
    <property type="match status" value="1"/>
</dbReference>
<dbReference type="EMBL" id="QGDB01000002">
    <property type="protein sequence ID" value="PWL18401.1"/>
    <property type="molecule type" value="Genomic_DNA"/>
</dbReference>
<accession>A0A316JAY3</accession>
<organism evidence="1 2">
    <name type="scientific">Falsochrobactrum shanghaiense</name>
    <dbReference type="NCBI Taxonomy" id="2201899"/>
    <lineage>
        <taxon>Bacteria</taxon>
        <taxon>Pseudomonadati</taxon>
        <taxon>Pseudomonadota</taxon>
        <taxon>Alphaproteobacteria</taxon>
        <taxon>Hyphomicrobiales</taxon>
        <taxon>Brucellaceae</taxon>
        <taxon>Falsochrobactrum</taxon>
    </lineage>
</organism>
<dbReference type="Pfam" id="PF13531">
    <property type="entry name" value="SBP_bac_11"/>
    <property type="match status" value="1"/>
</dbReference>
<dbReference type="PANTHER" id="PTHR30632">
    <property type="entry name" value="MOLYBDATE-BINDING PERIPLASMIC PROTEIN"/>
    <property type="match status" value="1"/>
</dbReference>
<evidence type="ECO:0000313" key="1">
    <source>
        <dbReference type="EMBL" id="PWL18401.1"/>
    </source>
</evidence>
<dbReference type="GO" id="GO:0015689">
    <property type="term" value="P:molybdate ion transport"/>
    <property type="evidence" value="ECO:0007669"/>
    <property type="project" value="TreeGrafter"/>
</dbReference>
<evidence type="ECO:0000313" key="2">
    <source>
        <dbReference type="Proteomes" id="UP000245865"/>
    </source>
</evidence>
<gene>
    <name evidence="1" type="ORF">DKP76_04690</name>
</gene>
<dbReference type="Gene3D" id="3.40.190.10">
    <property type="entry name" value="Periplasmic binding protein-like II"/>
    <property type="match status" value="2"/>
</dbReference>
<dbReference type="GO" id="GO:0030973">
    <property type="term" value="F:molybdate ion binding"/>
    <property type="evidence" value="ECO:0007669"/>
    <property type="project" value="TreeGrafter"/>
</dbReference>
<dbReference type="PANTHER" id="PTHR30632:SF11">
    <property type="entry name" value="BLR4797 PROTEIN"/>
    <property type="match status" value="1"/>
</dbReference>
<sequence length="273" mass="29562">MKNHVQSLTLRRSTSVIRPMTNIVAPNPSGGRIKREEVLVQTVRVMSTLAVELAMKRYILPAWTQAGNNAQMFWNPTGLLMEKVRLGARSDVLIAIDEPIEDLAESGIISRETICPIAQAGFGIAVRKGAPLPDLSSVEAFRTALLQARSVAYSLTGASGIHFLKVIEQLGISDHVKQRALAIPSGFTAEKLVSGQADLAVQQISELMSIEGVEIAGPFPEPLQKRTNFSAAIFTDAREPLAAQRFIELLSNGYSANAYERCGLLPLQSQIAA</sequence>
<comment type="caution">
    <text evidence="1">The sequence shown here is derived from an EMBL/GenBank/DDBJ whole genome shotgun (WGS) entry which is preliminary data.</text>
</comment>